<dbReference type="NCBIfam" id="TIGR00086">
    <property type="entry name" value="smpB"/>
    <property type="match status" value="1"/>
</dbReference>
<dbReference type="InterPro" id="IPR000037">
    <property type="entry name" value="SsrA-bd_prot"/>
</dbReference>
<dbReference type="InterPro" id="IPR023620">
    <property type="entry name" value="SmpB"/>
</dbReference>
<dbReference type="Pfam" id="PF01668">
    <property type="entry name" value="SmpB"/>
    <property type="match status" value="1"/>
</dbReference>
<comment type="subcellular location">
    <subcellularLocation>
        <location evidence="3">Cytoplasm</location>
    </subcellularLocation>
    <text evidence="3">The tmRNA-SmpB complex associates with stalled 70S ribosomes.</text>
</comment>
<dbReference type="Proteomes" id="UP000615026">
    <property type="component" value="Unassembled WGS sequence"/>
</dbReference>
<evidence type="ECO:0000256" key="4">
    <source>
        <dbReference type="SAM" id="MobiDB-lite"/>
    </source>
</evidence>
<organism evidence="5 6">
    <name type="scientific">Leptolyngbya cf. ectocarpi LEGE 11479</name>
    <dbReference type="NCBI Taxonomy" id="1828722"/>
    <lineage>
        <taxon>Bacteria</taxon>
        <taxon>Bacillati</taxon>
        <taxon>Cyanobacteriota</taxon>
        <taxon>Cyanophyceae</taxon>
        <taxon>Leptolyngbyales</taxon>
        <taxon>Leptolyngbyaceae</taxon>
        <taxon>Leptolyngbya group</taxon>
        <taxon>Leptolyngbya</taxon>
    </lineage>
</organism>
<proteinExistence type="inferred from homology"/>
<comment type="function">
    <text evidence="3">Required for rescue of stalled ribosomes mediated by trans-translation. Binds to transfer-messenger RNA (tmRNA), required for stable association of tmRNA with ribosomes. tmRNA and SmpB together mimic tRNA shape, replacing the anticodon stem-loop with SmpB. tmRNA is encoded by the ssrA gene; the 2 termini fold to resemble tRNA(Ala) and it encodes a 'tag peptide', a short internal open reading frame. During trans-translation Ala-aminoacylated tmRNA acts like a tRNA, entering the A-site of stalled ribosomes, displacing the stalled mRNA. The ribosome then switches to translate the ORF on the tmRNA; the nascent peptide is terminated with the 'tag peptide' encoded by the tmRNA and targeted for degradation. The ribosome is freed to recommence translation, which seems to be the essential function of trans-translation.</text>
</comment>
<evidence type="ECO:0000256" key="2">
    <source>
        <dbReference type="ARBA" id="ARBA00022884"/>
    </source>
</evidence>
<sequence>MAKTNKKSQPSDGFKVMADNRQARFTYEILDSYEAGIALKGTEVKSIRAGKVNLRDGYAQVKNGEVWLLNVHISPHNMTNQVYNHEPRRERRLLLHKDEIRKLIGKVEEKGLTLVPLKLYLKKGRVKVNIAVGRGKKLHDKRESLKKKQEKRDIARMMKDR</sequence>
<name>A0A928ZTM0_LEPEC</name>
<dbReference type="SUPFAM" id="SSF74982">
    <property type="entry name" value="Small protein B (SmpB)"/>
    <property type="match status" value="1"/>
</dbReference>
<dbReference type="Gene3D" id="2.40.280.10">
    <property type="match status" value="1"/>
</dbReference>
<evidence type="ECO:0000256" key="3">
    <source>
        <dbReference type="HAMAP-Rule" id="MF_00023"/>
    </source>
</evidence>
<dbReference type="GO" id="GO:0003723">
    <property type="term" value="F:RNA binding"/>
    <property type="evidence" value="ECO:0007669"/>
    <property type="project" value="UniProtKB-UniRule"/>
</dbReference>
<feature type="region of interest" description="Disordered" evidence="4">
    <location>
        <begin position="139"/>
        <end position="161"/>
    </location>
</feature>
<feature type="compositionally biased region" description="Basic and acidic residues" evidence="4">
    <location>
        <begin position="140"/>
        <end position="161"/>
    </location>
</feature>
<dbReference type="GO" id="GO:0070930">
    <property type="term" value="P:trans-translation-dependent protein tagging"/>
    <property type="evidence" value="ECO:0007669"/>
    <property type="project" value="TreeGrafter"/>
</dbReference>
<protein>
    <recommendedName>
        <fullName evidence="3">SsrA-binding protein</fullName>
    </recommendedName>
    <alternativeName>
        <fullName evidence="3">Small protein B</fullName>
    </alternativeName>
</protein>
<comment type="caution">
    <text evidence="5">The sequence shown here is derived from an EMBL/GenBank/DDBJ whole genome shotgun (WGS) entry which is preliminary data.</text>
</comment>
<dbReference type="PROSITE" id="PS01317">
    <property type="entry name" value="SSRP"/>
    <property type="match status" value="1"/>
</dbReference>
<dbReference type="NCBIfam" id="NF003843">
    <property type="entry name" value="PRK05422.1"/>
    <property type="match status" value="1"/>
</dbReference>
<dbReference type="HAMAP" id="MF_00023">
    <property type="entry name" value="SmpB"/>
    <property type="match status" value="1"/>
</dbReference>
<dbReference type="PANTHER" id="PTHR30308">
    <property type="entry name" value="TMRNA-BINDING COMPONENT OF TRANS-TRANSLATION TAGGING COMPLEX"/>
    <property type="match status" value="1"/>
</dbReference>
<comment type="similarity">
    <text evidence="3">Belongs to the SmpB family.</text>
</comment>
<keyword evidence="2 3" id="KW-0694">RNA-binding</keyword>
<keyword evidence="6" id="KW-1185">Reference proteome</keyword>
<dbReference type="RefSeq" id="WP_193991735.1">
    <property type="nucleotide sequence ID" value="NZ_JADEXP010000031.1"/>
</dbReference>
<dbReference type="GO" id="GO:0005829">
    <property type="term" value="C:cytosol"/>
    <property type="evidence" value="ECO:0007669"/>
    <property type="project" value="TreeGrafter"/>
</dbReference>
<accession>A0A928ZTM0</accession>
<gene>
    <name evidence="3 5" type="primary">smpB</name>
    <name evidence="5" type="ORF">IQ260_05895</name>
</gene>
<evidence type="ECO:0000256" key="1">
    <source>
        <dbReference type="ARBA" id="ARBA00022490"/>
    </source>
</evidence>
<dbReference type="InterPro" id="IPR020081">
    <property type="entry name" value="SsrA-bd_prot_CS"/>
</dbReference>
<keyword evidence="1 3" id="KW-0963">Cytoplasm</keyword>
<dbReference type="GO" id="GO:0070929">
    <property type="term" value="P:trans-translation"/>
    <property type="evidence" value="ECO:0007669"/>
    <property type="project" value="UniProtKB-UniRule"/>
</dbReference>
<evidence type="ECO:0000313" key="5">
    <source>
        <dbReference type="EMBL" id="MBE9066179.1"/>
    </source>
</evidence>
<evidence type="ECO:0000313" key="6">
    <source>
        <dbReference type="Proteomes" id="UP000615026"/>
    </source>
</evidence>
<dbReference type="AlphaFoldDB" id="A0A928ZTM0"/>
<dbReference type="CDD" id="cd09294">
    <property type="entry name" value="SmpB"/>
    <property type="match status" value="1"/>
</dbReference>
<dbReference type="PANTHER" id="PTHR30308:SF2">
    <property type="entry name" value="SSRA-BINDING PROTEIN"/>
    <property type="match status" value="1"/>
</dbReference>
<dbReference type="EMBL" id="JADEXP010000031">
    <property type="protein sequence ID" value="MBE9066179.1"/>
    <property type="molecule type" value="Genomic_DNA"/>
</dbReference>
<reference evidence="5" key="1">
    <citation type="submission" date="2020-10" db="EMBL/GenBank/DDBJ databases">
        <authorList>
            <person name="Castelo-Branco R."/>
            <person name="Eusebio N."/>
            <person name="Adriana R."/>
            <person name="Vieira A."/>
            <person name="Brugerolle De Fraissinette N."/>
            <person name="Rezende De Castro R."/>
            <person name="Schneider M.P."/>
            <person name="Vasconcelos V."/>
            <person name="Leao P.N."/>
        </authorList>
    </citation>
    <scope>NUCLEOTIDE SEQUENCE</scope>
    <source>
        <strain evidence="5">LEGE 11479</strain>
    </source>
</reference>